<evidence type="ECO:0000313" key="7">
    <source>
        <dbReference type="Proteomes" id="UP000464658"/>
    </source>
</evidence>
<dbReference type="InterPro" id="IPR007382">
    <property type="entry name" value="UPF0756_TM"/>
</dbReference>
<evidence type="ECO:0000256" key="4">
    <source>
        <dbReference type="ARBA" id="ARBA00023136"/>
    </source>
</evidence>
<evidence type="ECO:0000256" key="1">
    <source>
        <dbReference type="ARBA" id="ARBA00022475"/>
    </source>
</evidence>
<feature type="transmembrane region" description="Helical" evidence="5">
    <location>
        <begin position="57"/>
        <end position="78"/>
    </location>
</feature>
<accession>A0A5S9MIP8</accession>
<dbReference type="Proteomes" id="UP000464658">
    <property type="component" value="Chromosome"/>
</dbReference>
<evidence type="ECO:0000256" key="3">
    <source>
        <dbReference type="ARBA" id="ARBA00022989"/>
    </source>
</evidence>
<dbReference type="PANTHER" id="PTHR38452">
    <property type="entry name" value="UPF0756 MEMBRANE PROTEIN YEAL"/>
    <property type="match status" value="1"/>
</dbReference>
<keyword evidence="3 5" id="KW-1133">Transmembrane helix</keyword>
<feature type="transmembrane region" description="Helical" evidence="5">
    <location>
        <begin position="23"/>
        <end position="45"/>
    </location>
</feature>
<keyword evidence="2 5" id="KW-0812">Transmembrane</keyword>
<keyword evidence="4 5" id="KW-0472">Membrane</keyword>
<dbReference type="PANTHER" id="PTHR38452:SF1">
    <property type="entry name" value="UPF0756 MEMBRANE PROTEIN YEAL"/>
    <property type="match status" value="1"/>
</dbReference>
<proteinExistence type="predicted"/>
<keyword evidence="1" id="KW-1003">Cell membrane</keyword>
<gene>
    <name evidence="6" type="ORF">BsIDN1_51040</name>
</gene>
<reference evidence="6 7" key="1">
    <citation type="submission" date="2019-12" db="EMBL/GenBank/DDBJ databases">
        <title>Full genome sequence of a Bacillus safensis strain isolated from commercially available natto in Indonesia.</title>
        <authorList>
            <person name="Yoshida M."/>
            <person name="Uomi M."/>
            <person name="Waturangi D."/>
            <person name="Ekaputri J.J."/>
            <person name="Setiamarga D.H.E."/>
        </authorList>
    </citation>
    <scope>NUCLEOTIDE SEQUENCE [LARGE SCALE GENOMIC DNA]</scope>
    <source>
        <strain evidence="6 7">IDN1</strain>
    </source>
</reference>
<evidence type="ECO:0000313" key="6">
    <source>
        <dbReference type="EMBL" id="BBP91486.1"/>
    </source>
</evidence>
<evidence type="ECO:0000256" key="2">
    <source>
        <dbReference type="ARBA" id="ARBA00022692"/>
    </source>
</evidence>
<organism evidence="6 7">
    <name type="scientific">Bacillus safensis</name>
    <dbReference type="NCBI Taxonomy" id="561879"/>
    <lineage>
        <taxon>Bacteria</taxon>
        <taxon>Bacillati</taxon>
        <taxon>Bacillota</taxon>
        <taxon>Bacilli</taxon>
        <taxon>Bacillales</taxon>
        <taxon>Bacillaceae</taxon>
        <taxon>Bacillus</taxon>
    </lineage>
</organism>
<protein>
    <submittedName>
        <fullName evidence="6">Uncharacterized protein</fullName>
    </submittedName>
</protein>
<dbReference type="GO" id="GO:0005886">
    <property type="term" value="C:plasma membrane"/>
    <property type="evidence" value="ECO:0007669"/>
    <property type="project" value="TreeGrafter"/>
</dbReference>
<name>A0A5S9MIP8_BACIA</name>
<evidence type="ECO:0000256" key="5">
    <source>
        <dbReference type="SAM" id="Phobius"/>
    </source>
</evidence>
<sequence>MLIAIKLIGLDQKIFPVLQSKGINWGVTVITIAVLVPIATGDIGFKQLGEAMKSSYAWIALGAGILVALIAKKTGLCYSKMIRILRQRLCSVPFWQSAYLKVWQLDRLSGLELLIWRCRL</sequence>
<dbReference type="AlphaFoldDB" id="A0A5S9MIP8"/>
<dbReference type="Pfam" id="PF04284">
    <property type="entry name" value="DUF441"/>
    <property type="match status" value="1"/>
</dbReference>
<dbReference type="EMBL" id="AP021906">
    <property type="protein sequence ID" value="BBP91486.1"/>
    <property type="molecule type" value="Genomic_DNA"/>
</dbReference>